<evidence type="ECO:0000313" key="9">
    <source>
        <dbReference type="EMBL" id="MYC97235.1"/>
    </source>
</evidence>
<sequence>MCGRFVLRASPQNLQMLFELDEAPRTGPRYNIAPTQPVLAVRTNPHGGLREATYLNWGLIPFWAKDPKIGSRMINARSETAAEKPSFRAAYKYRRCIVPADGFFEWKKERGGKQPYLIGLESGEVFGIAGLWEHWERDGSAVESCTLLTTAANAFMEPLHHRMPVILDRQDYDEWLDPGVQKAGPLLHLMRPFGGAPMRAVAVSKLVNNARNDEPGCVEPAGA</sequence>
<dbReference type="PANTHER" id="PTHR13604">
    <property type="entry name" value="DC12-RELATED"/>
    <property type="match status" value="1"/>
</dbReference>
<evidence type="ECO:0000256" key="7">
    <source>
        <dbReference type="ARBA" id="ARBA00023239"/>
    </source>
</evidence>
<keyword evidence="2 8" id="KW-0645">Protease</keyword>
<dbReference type="EMBL" id="VXMH01000108">
    <property type="protein sequence ID" value="MYC97235.1"/>
    <property type="molecule type" value="Genomic_DNA"/>
</dbReference>
<evidence type="ECO:0000256" key="4">
    <source>
        <dbReference type="ARBA" id="ARBA00022801"/>
    </source>
</evidence>
<dbReference type="SUPFAM" id="SSF143081">
    <property type="entry name" value="BB1717-like"/>
    <property type="match status" value="1"/>
</dbReference>
<keyword evidence="5" id="KW-0190">Covalent protein-DNA linkage</keyword>
<comment type="similarity">
    <text evidence="1 8">Belongs to the SOS response-associated peptidase family.</text>
</comment>
<dbReference type="GO" id="GO:0106300">
    <property type="term" value="P:protein-DNA covalent cross-linking repair"/>
    <property type="evidence" value="ECO:0007669"/>
    <property type="project" value="InterPro"/>
</dbReference>
<name>A0A6B1DDB4_9CHLR</name>
<evidence type="ECO:0000256" key="6">
    <source>
        <dbReference type="ARBA" id="ARBA00023125"/>
    </source>
</evidence>
<dbReference type="InterPro" id="IPR003738">
    <property type="entry name" value="SRAP"/>
</dbReference>
<gene>
    <name evidence="9" type="ORF">F4X14_19945</name>
</gene>
<reference evidence="9" key="1">
    <citation type="submission" date="2019-09" db="EMBL/GenBank/DDBJ databases">
        <title>Characterisation of the sponge microbiome using genome-centric metagenomics.</title>
        <authorList>
            <person name="Engelberts J.P."/>
            <person name="Robbins S.J."/>
            <person name="De Goeij J.M."/>
            <person name="Aranda M."/>
            <person name="Bell S.C."/>
            <person name="Webster N.S."/>
        </authorList>
    </citation>
    <scope>NUCLEOTIDE SEQUENCE</scope>
    <source>
        <strain evidence="9">SB0661_bin_32</strain>
    </source>
</reference>
<evidence type="ECO:0000256" key="5">
    <source>
        <dbReference type="ARBA" id="ARBA00023124"/>
    </source>
</evidence>
<dbReference type="PANTHER" id="PTHR13604:SF0">
    <property type="entry name" value="ABASIC SITE PROCESSING PROTEIN HMCES"/>
    <property type="match status" value="1"/>
</dbReference>
<evidence type="ECO:0000256" key="3">
    <source>
        <dbReference type="ARBA" id="ARBA00022763"/>
    </source>
</evidence>
<dbReference type="AlphaFoldDB" id="A0A6B1DDB4"/>
<dbReference type="GO" id="GO:0016829">
    <property type="term" value="F:lyase activity"/>
    <property type="evidence" value="ECO:0007669"/>
    <property type="project" value="UniProtKB-KW"/>
</dbReference>
<keyword evidence="7" id="KW-0456">Lyase</keyword>
<dbReference type="InterPro" id="IPR036590">
    <property type="entry name" value="SRAP-like"/>
</dbReference>
<evidence type="ECO:0000256" key="2">
    <source>
        <dbReference type="ARBA" id="ARBA00022670"/>
    </source>
</evidence>
<organism evidence="9">
    <name type="scientific">Caldilineaceae bacterium SB0661_bin_32</name>
    <dbReference type="NCBI Taxonomy" id="2605255"/>
    <lineage>
        <taxon>Bacteria</taxon>
        <taxon>Bacillati</taxon>
        <taxon>Chloroflexota</taxon>
        <taxon>Caldilineae</taxon>
        <taxon>Caldilineales</taxon>
        <taxon>Caldilineaceae</taxon>
    </lineage>
</organism>
<dbReference type="GO" id="GO:0008233">
    <property type="term" value="F:peptidase activity"/>
    <property type="evidence" value="ECO:0007669"/>
    <property type="project" value="UniProtKB-KW"/>
</dbReference>
<evidence type="ECO:0000256" key="1">
    <source>
        <dbReference type="ARBA" id="ARBA00008136"/>
    </source>
</evidence>
<dbReference type="GO" id="GO:0003697">
    <property type="term" value="F:single-stranded DNA binding"/>
    <property type="evidence" value="ECO:0007669"/>
    <property type="project" value="InterPro"/>
</dbReference>
<comment type="caution">
    <text evidence="9">The sequence shown here is derived from an EMBL/GenBank/DDBJ whole genome shotgun (WGS) entry which is preliminary data.</text>
</comment>
<keyword evidence="3" id="KW-0227">DNA damage</keyword>
<evidence type="ECO:0000256" key="8">
    <source>
        <dbReference type="RuleBase" id="RU364100"/>
    </source>
</evidence>
<keyword evidence="6" id="KW-0238">DNA-binding</keyword>
<dbReference type="Gene3D" id="3.90.1680.10">
    <property type="entry name" value="SOS response associated peptidase-like"/>
    <property type="match status" value="1"/>
</dbReference>
<proteinExistence type="inferred from homology"/>
<keyword evidence="4 8" id="KW-0378">Hydrolase</keyword>
<dbReference type="Pfam" id="PF02586">
    <property type="entry name" value="SRAP"/>
    <property type="match status" value="1"/>
</dbReference>
<dbReference type="GO" id="GO:0006508">
    <property type="term" value="P:proteolysis"/>
    <property type="evidence" value="ECO:0007669"/>
    <property type="project" value="UniProtKB-KW"/>
</dbReference>
<accession>A0A6B1DDB4</accession>
<protein>
    <recommendedName>
        <fullName evidence="8">Abasic site processing protein</fullName>
        <ecNumber evidence="8">3.4.-.-</ecNumber>
    </recommendedName>
</protein>
<dbReference type="EC" id="3.4.-.-" evidence="8"/>